<protein>
    <submittedName>
        <fullName evidence="2">Uncharacterized protein</fullName>
    </submittedName>
</protein>
<organism evidence="2 3">
    <name type="scientific">Aspergillus pseudoustus</name>
    <dbReference type="NCBI Taxonomy" id="1810923"/>
    <lineage>
        <taxon>Eukaryota</taxon>
        <taxon>Fungi</taxon>
        <taxon>Dikarya</taxon>
        <taxon>Ascomycota</taxon>
        <taxon>Pezizomycotina</taxon>
        <taxon>Eurotiomycetes</taxon>
        <taxon>Eurotiomycetidae</taxon>
        <taxon>Eurotiales</taxon>
        <taxon>Aspergillaceae</taxon>
        <taxon>Aspergillus</taxon>
        <taxon>Aspergillus subgen. Nidulantes</taxon>
    </lineage>
</organism>
<comment type="caution">
    <text evidence="2">The sequence shown here is derived from an EMBL/GenBank/DDBJ whole genome shotgun (WGS) entry which is preliminary data.</text>
</comment>
<keyword evidence="1" id="KW-0812">Transmembrane</keyword>
<keyword evidence="1" id="KW-1133">Transmembrane helix</keyword>
<reference evidence="2 3" key="1">
    <citation type="submission" date="2024-07" db="EMBL/GenBank/DDBJ databases">
        <title>Section-level genome sequencing and comparative genomics of Aspergillus sections Usti and Cavernicolus.</title>
        <authorList>
            <consortium name="Lawrence Berkeley National Laboratory"/>
            <person name="Nybo J.L."/>
            <person name="Vesth T.C."/>
            <person name="Theobald S."/>
            <person name="Frisvad J.C."/>
            <person name="Larsen T.O."/>
            <person name="Kjaerboelling I."/>
            <person name="Rothschild-Mancinelli K."/>
            <person name="Lyhne E.K."/>
            <person name="Kogle M.E."/>
            <person name="Barry K."/>
            <person name="Clum A."/>
            <person name="Na H."/>
            <person name="Ledsgaard L."/>
            <person name="Lin J."/>
            <person name="Lipzen A."/>
            <person name="Kuo A."/>
            <person name="Riley R."/>
            <person name="Mondo S."/>
            <person name="Labutti K."/>
            <person name="Haridas S."/>
            <person name="Pangalinan J."/>
            <person name="Salamov A.A."/>
            <person name="Simmons B.A."/>
            <person name="Magnuson J.K."/>
            <person name="Chen J."/>
            <person name="Drula E."/>
            <person name="Henrissat B."/>
            <person name="Wiebenga A."/>
            <person name="Lubbers R.J."/>
            <person name="Gomes A.C."/>
            <person name="Makela M.R."/>
            <person name="Stajich J."/>
            <person name="Grigoriev I.V."/>
            <person name="Mortensen U.H."/>
            <person name="De Vries R.P."/>
            <person name="Baker S.E."/>
            <person name="Andersen M.R."/>
        </authorList>
    </citation>
    <scope>NUCLEOTIDE SEQUENCE [LARGE SCALE GENOMIC DNA]</scope>
    <source>
        <strain evidence="2 3">CBS 123904</strain>
    </source>
</reference>
<keyword evidence="3" id="KW-1185">Reference proteome</keyword>
<evidence type="ECO:0000256" key="1">
    <source>
        <dbReference type="SAM" id="Phobius"/>
    </source>
</evidence>
<sequence length="104" mass="11630">MTDSSGNNLRQLFQLQTARLAALKRRQKFAASPQFRPFSFELAIRPLNGISSTPPLFAAPVLLSAVHYGFTFSFSLVFSPALTGILTLLAQRYRENKTSKLQRP</sequence>
<evidence type="ECO:0000313" key="2">
    <source>
        <dbReference type="EMBL" id="KAL2831913.1"/>
    </source>
</evidence>
<gene>
    <name evidence="2" type="ORF">BJY01DRAFT_105912</name>
</gene>
<dbReference type="Proteomes" id="UP001610446">
    <property type="component" value="Unassembled WGS sequence"/>
</dbReference>
<proteinExistence type="predicted"/>
<evidence type="ECO:0000313" key="3">
    <source>
        <dbReference type="Proteomes" id="UP001610446"/>
    </source>
</evidence>
<accession>A0ABR4IYK9</accession>
<feature type="transmembrane region" description="Helical" evidence="1">
    <location>
        <begin position="65"/>
        <end position="90"/>
    </location>
</feature>
<dbReference type="EMBL" id="JBFXLU010000273">
    <property type="protein sequence ID" value="KAL2831913.1"/>
    <property type="molecule type" value="Genomic_DNA"/>
</dbReference>
<name>A0ABR4IYK9_9EURO</name>
<keyword evidence="1" id="KW-0472">Membrane</keyword>